<dbReference type="AlphaFoldDB" id="F0BL97"/>
<evidence type="ECO:0000313" key="2">
    <source>
        <dbReference type="Proteomes" id="UP000003299"/>
    </source>
</evidence>
<accession>F0BL97</accession>
<protein>
    <submittedName>
        <fullName evidence="1">Uncharacterized protein</fullName>
    </submittedName>
</protein>
<reference evidence="1 2" key="1">
    <citation type="journal article" date="2011" name="BMC Genomics">
        <title>Comparative genomics reveals diversity among xanthomonads infecting tomato and pepper.</title>
        <authorList>
            <person name="Potnis N."/>
            <person name="Krasileva K."/>
            <person name="Chow V."/>
            <person name="Almeida N.F."/>
            <person name="Patil P.B."/>
            <person name="Ryan R.P."/>
            <person name="Sharlach M."/>
            <person name="Behlau F."/>
            <person name="Dow J.M."/>
            <person name="Momol M.T."/>
            <person name="White F.F."/>
            <person name="Preston J.F."/>
            <person name="Vinatzer B.A."/>
            <person name="Koebnik R."/>
            <person name="Setubal J.C."/>
            <person name="Norman D.J."/>
            <person name="Staskawicz B.J."/>
            <person name="Jones J.B."/>
        </authorList>
    </citation>
    <scope>NUCLEOTIDE SEQUENCE [LARGE SCALE GENOMIC DNA]</scope>
    <source>
        <strain evidence="1 2">ATCC 35937</strain>
    </source>
</reference>
<evidence type="ECO:0000313" key="1">
    <source>
        <dbReference type="EMBL" id="EGD06738.1"/>
    </source>
</evidence>
<proteinExistence type="predicted"/>
<dbReference type="EMBL" id="AEQV01000293">
    <property type="protein sequence ID" value="EGD06738.1"/>
    <property type="molecule type" value="Genomic_DNA"/>
</dbReference>
<sequence>MHNASLGSGLQCTSGWIQSASACMAEMRDAVIAACS</sequence>
<dbReference type="Proteomes" id="UP000003299">
    <property type="component" value="Unassembled WGS sequence"/>
</dbReference>
<name>F0BL97_9XANT</name>
<organism evidence="1 2">
    <name type="scientific">Xanthomonas vesicatoria ATCC 35937</name>
    <dbReference type="NCBI Taxonomy" id="925775"/>
    <lineage>
        <taxon>Bacteria</taxon>
        <taxon>Pseudomonadati</taxon>
        <taxon>Pseudomonadota</taxon>
        <taxon>Gammaproteobacteria</taxon>
        <taxon>Lysobacterales</taxon>
        <taxon>Lysobacteraceae</taxon>
        <taxon>Xanthomonas</taxon>
    </lineage>
</organism>
<comment type="caution">
    <text evidence="1">The sequence shown here is derived from an EMBL/GenBank/DDBJ whole genome shotgun (WGS) entry which is preliminary data.</text>
</comment>
<gene>
    <name evidence="1" type="ORF">XVE_5071</name>
</gene>